<name>A0A0A9GSX6_ARUDO</name>
<proteinExistence type="predicted"/>
<evidence type="ECO:0000313" key="1">
    <source>
        <dbReference type="EMBL" id="JAE26644.1"/>
    </source>
</evidence>
<accession>A0A0A9GSX6</accession>
<dbReference type="AlphaFoldDB" id="A0A0A9GSX6"/>
<organism evidence="1">
    <name type="scientific">Arundo donax</name>
    <name type="common">Giant reed</name>
    <name type="synonym">Donax arundinaceus</name>
    <dbReference type="NCBI Taxonomy" id="35708"/>
    <lineage>
        <taxon>Eukaryota</taxon>
        <taxon>Viridiplantae</taxon>
        <taxon>Streptophyta</taxon>
        <taxon>Embryophyta</taxon>
        <taxon>Tracheophyta</taxon>
        <taxon>Spermatophyta</taxon>
        <taxon>Magnoliopsida</taxon>
        <taxon>Liliopsida</taxon>
        <taxon>Poales</taxon>
        <taxon>Poaceae</taxon>
        <taxon>PACMAD clade</taxon>
        <taxon>Arundinoideae</taxon>
        <taxon>Arundineae</taxon>
        <taxon>Arundo</taxon>
    </lineage>
</organism>
<reference evidence="1" key="1">
    <citation type="submission" date="2014-09" db="EMBL/GenBank/DDBJ databases">
        <authorList>
            <person name="Magalhaes I.L.F."/>
            <person name="Oliveira U."/>
            <person name="Santos F.R."/>
            <person name="Vidigal T.H.D.A."/>
            <person name="Brescovit A.D."/>
            <person name="Santos A.J."/>
        </authorList>
    </citation>
    <scope>NUCLEOTIDE SEQUENCE</scope>
    <source>
        <tissue evidence="1">Shoot tissue taken approximately 20 cm above the soil surface</tissue>
    </source>
</reference>
<reference evidence="1" key="2">
    <citation type="journal article" date="2015" name="Data Brief">
        <title>Shoot transcriptome of the giant reed, Arundo donax.</title>
        <authorList>
            <person name="Barrero R.A."/>
            <person name="Guerrero F.D."/>
            <person name="Moolhuijzen P."/>
            <person name="Goolsby J.A."/>
            <person name="Tidwell J."/>
            <person name="Bellgard S.E."/>
            <person name="Bellgard M.I."/>
        </authorList>
    </citation>
    <scope>NUCLEOTIDE SEQUENCE</scope>
    <source>
        <tissue evidence="1">Shoot tissue taken approximately 20 cm above the soil surface</tissue>
    </source>
</reference>
<dbReference type="EMBL" id="GBRH01171252">
    <property type="protein sequence ID" value="JAE26644.1"/>
    <property type="molecule type" value="Transcribed_RNA"/>
</dbReference>
<protein>
    <submittedName>
        <fullName evidence="1">Uncharacterized protein</fullName>
    </submittedName>
</protein>
<sequence>MQASCKHCKVSLTLQQVICTTCPG</sequence>